<evidence type="ECO:0000313" key="8">
    <source>
        <dbReference type="Proteomes" id="UP001596527"/>
    </source>
</evidence>
<comment type="similarity">
    <text evidence="1 6">Belongs to the heat shock protein 70 family.</text>
</comment>
<sequence length="508" mass="54069">MRLGVDFGTTRTIVAGADRGNYPVVSFEDPRGDAREFVPSLIALEDGRPVFGFRAEEAARAGAPHLRSVKRILSDPRVTAAATVRLGGRDLRVLDLVAGLLREVAGCLRTSSSVAEDLTDAPLDVVVGIPAHAHSAQRLLTLEACRAAGFTVRAMVNEPSAAGFEYTHRHAGTVNSRRGRVLVFDLGGGTFDASLVAVHGTAHEVLGSCGDNHLGGDDFDEVLARCALRAAGISSAELGESGWAGLLDEARTAKESLSSQSRLIAIEVAGRAVTVPVGEFYEDAAPLVRSALATMEPLTVPDRDGSPALPDDVAGLYVVGGGSELPIVSRLLRSRFGRRVHRSPHAAASTAIGLAIAADPDAGYTLSERLSRGLGVFRESESGRRVSFDPLLEPDLRVSASDTVAVTRTYRAAHNIGWFRFVEYASADDEGVPRGDVMPRGRIAMPFDPLLQEGSRRGEVDLAGQEVVRTEYGPLVEERYSVDPNGIVEVQIRDCDTGFTLRQSLAAD</sequence>
<keyword evidence="5" id="KW-0143">Chaperone</keyword>
<dbReference type="SUPFAM" id="SSF53067">
    <property type="entry name" value="Actin-like ATPase domain"/>
    <property type="match status" value="2"/>
</dbReference>
<dbReference type="PANTHER" id="PTHR19375">
    <property type="entry name" value="HEAT SHOCK PROTEIN 70KDA"/>
    <property type="match status" value="1"/>
</dbReference>
<name>A0ABW2SKL8_9ACTO</name>
<dbReference type="InterPro" id="IPR018181">
    <property type="entry name" value="Heat_shock_70_CS"/>
</dbReference>
<dbReference type="Gene3D" id="3.30.420.40">
    <property type="match status" value="2"/>
</dbReference>
<evidence type="ECO:0000256" key="5">
    <source>
        <dbReference type="ARBA" id="ARBA00023186"/>
    </source>
</evidence>
<evidence type="ECO:0000256" key="1">
    <source>
        <dbReference type="ARBA" id="ARBA00007381"/>
    </source>
</evidence>
<dbReference type="RefSeq" id="WP_380972431.1">
    <property type="nucleotide sequence ID" value="NZ_JBHTEF010000001.1"/>
</dbReference>
<keyword evidence="4" id="KW-0346">Stress response</keyword>
<dbReference type="EMBL" id="JBHTEF010000001">
    <property type="protein sequence ID" value="MFC7580430.1"/>
    <property type="molecule type" value="Genomic_DNA"/>
</dbReference>
<evidence type="ECO:0000256" key="6">
    <source>
        <dbReference type="RuleBase" id="RU003322"/>
    </source>
</evidence>
<dbReference type="PROSITE" id="PS01036">
    <property type="entry name" value="HSP70_3"/>
    <property type="match status" value="1"/>
</dbReference>
<evidence type="ECO:0000256" key="3">
    <source>
        <dbReference type="ARBA" id="ARBA00022840"/>
    </source>
</evidence>
<dbReference type="InterPro" id="IPR043129">
    <property type="entry name" value="ATPase_NBD"/>
</dbReference>
<dbReference type="InterPro" id="IPR013126">
    <property type="entry name" value="Hsp_70_fam"/>
</dbReference>
<evidence type="ECO:0000256" key="2">
    <source>
        <dbReference type="ARBA" id="ARBA00022741"/>
    </source>
</evidence>
<dbReference type="Proteomes" id="UP001596527">
    <property type="component" value="Unassembled WGS sequence"/>
</dbReference>
<dbReference type="Gene3D" id="3.90.640.10">
    <property type="entry name" value="Actin, Chain A, domain 4"/>
    <property type="match status" value="1"/>
</dbReference>
<dbReference type="Pfam" id="PF00012">
    <property type="entry name" value="HSP70"/>
    <property type="match status" value="1"/>
</dbReference>
<evidence type="ECO:0000313" key="7">
    <source>
        <dbReference type="EMBL" id="MFC7580430.1"/>
    </source>
</evidence>
<organism evidence="7 8">
    <name type="scientific">Schaalia naturae</name>
    <dbReference type="NCBI Taxonomy" id="635203"/>
    <lineage>
        <taxon>Bacteria</taxon>
        <taxon>Bacillati</taxon>
        <taxon>Actinomycetota</taxon>
        <taxon>Actinomycetes</taxon>
        <taxon>Actinomycetales</taxon>
        <taxon>Actinomycetaceae</taxon>
        <taxon>Schaalia</taxon>
    </lineage>
</organism>
<gene>
    <name evidence="7" type="ORF">ACFQWG_04235</name>
</gene>
<dbReference type="PRINTS" id="PR00301">
    <property type="entry name" value="HEATSHOCK70"/>
</dbReference>
<keyword evidence="3 6" id="KW-0067">ATP-binding</keyword>
<reference evidence="8" key="1">
    <citation type="journal article" date="2019" name="Int. J. Syst. Evol. Microbiol.">
        <title>The Global Catalogue of Microorganisms (GCM) 10K type strain sequencing project: providing services to taxonomists for standard genome sequencing and annotation.</title>
        <authorList>
            <consortium name="The Broad Institute Genomics Platform"/>
            <consortium name="The Broad Institute Genome Sequencing Center for Infectious Disease"/>
            <person name="Wu L."/>
            <person name="Ma J."/>
        </authorList>
    </citation>
    <scope>NUCLEOTIDE SEQUENCE [LARGE SCALE GENOMIC DNA]</scope>
    <source>
        <strain evidence="8">CCUG 56698</strain>
    </source>
</reference>
<keyword evidence="8" id="KW-1185">Reference proteome</keyword>
<keyword evidence="2 6" id="KW-0547">Nucleotide-binding</keyword>
<evidence type="ECO:0000256" key="4">
    <source>
        <dbReference type="ARBA" id="ARBA00023016"/>
    </source>
</evidence>
<dbReference type="PROSITE" id="PS00329">
    <property type="entry name" value="HSP70_2"/>
    <property type="match status" value="1"/>
</dbReference>
<protein>
    <submittedName>
        <fullName evidence="7">Hsp70 family protein</fullName>
    </submittedName>
</protein>
<accession>A0ABW2SKL8</accession>
<proteinExistence type="inferred from homology"/>
<comment type="caution">
    <text evidence="7">The sequence shown here is derived from an EMBL/GenBank/DDBJ whole genome shotgun (WGS) entry which is preliminary data.</text>
</comment>